<gene>
    <name evidence="1" type="ORF">NBR_LOCUS11954</name>
</gene>
<reference evidence="3" key="1">
    <citation type="submission" date="2017-02" db="UniProtKB">
        <authorList>
            <consortium name="WormBaseParasite"/>
        </authorList>
    </citation>
    <scope>IDENTIFICATION</scope>
</reference>
<evidence type="ECO:0000313" key="1">
    <source>
        <dbReference type="EMBL" id="VDL75543.1"/>
    </source>
</evidence>
<sequence length="136" mass="15241">MAQSQMRKLSTGFRWKLSDQERAEISGWLLLIEKSSGIPIGSNDPIHNPSFSTFSDASSIGEGSTKPDLQDLAKKAWEFFTDLRVIVGLVPRELNTRADLASRLMDLDYMFSELQGKWGSFSLDMFANELSAKCET</sequence>
<dbReference type="Proteomes" id="UP000271162">
    <property type="component" value="Unassembled WGS sequence"/>
</dbReference>
<proteinExistence type="predicted"/>
<dbReference type="EMBL" id="UYSL01020639">
    <property type="protein sequence ID" value="VDL75543.1"/>
    <property type="molecule type" value="Genomic_DNA"/>
</dbReference>
<evidence type="ECO:0000313" key="3">
    <source>
        <dbReference type="WBParaSite" id="NBR_0001195301-mRNA-1"/>
    </source>
</evidence>
<keyword evidence="2" id="KW-1185">Reference proteome</keyword>
<dbReference type="AlphaFoldDB" id="A0A0N4Y745"/>
<dbReference type="WBParaSite" id="NBR_0001195301-mRNA-1">
    <property type="protein sequence ID" value="NBR_0001195301-mRNA-1"/>
    <property type="gene ID" value="NBR_0001195301"/>
</dbReference>
<accession>A0A0N4Y745</accession>
<name>A0A0N4Y745_NIPBR</name>
<evidence type="ECO:0000313" key="2">
    <source>
        <dbReference type="Proteomes" id="UP000271162"/>
    </source>
</evidence>
<reference evidence="1 2" key="2">
    <citation type="submission" date="2018-11" db="EMBL/GenBank/DDBJ databases">
        <authorList>
            <consortium name="Pathogen Informatics"/>
        </authorList>
    </citation>
    <scope>NUCLEOTIDE SEQUENCE [LARGE SCALE GENOMIC DNA]</scope>
</reference>
<protein>
    <submittedName>
        <fullName evidence="3">RNase H domain-containing protein</fullName>
    </submittedName>
</protein>
<organism evidence="3">
    <name type="scientific">Nippostrongylus brasiliensis</name>
    <name type="common">Rat hookworm</name>
    <dbReference type="NCBI Taxonomy" id="27835"/>
    <lineage>
        <taxon>Eukaryota</taxon>
        <taxon>Metazoa</taxon>
        <taxon>Ecdysozoa</taxon>
        <taxon>Nematoda</taxon>
        <taxon>Chromadorea</taxon>
        <taxon>Rhabditida</taxon>
        <taxon>Rhabditina</taxon>
        <taxon>Rhabditomorpha</taxon>
        <taxon>Strongyloidea</taxon>
        <taxon>Heligmosomidae</taxon>
        <taxon>Nippostrongylus</taxon>
    </lineage>
</organism>